<proteinExistence type="predicted"/>
<gene>
    <name evidence="2" type="ORF">ADN01_07360</name>
</gene>
<sequence length="230" mass="25734">MSEGQPTDETLAVTPAPWRQRLQTDLRSKLIDGLGAAAILYLCMLTVAMMMRPVQNLSGSAGVLVYIVVLLAISIFCLERSLVTRWGERTRAWWGMAGGLLAWSVTMVSNDLGAVELISLPGITMLLMVGLIVSVLWRRVLPLGVRFYAFSYMLFWTGTMFLGIQNYFGQVSYLLKSVYWGNGILAAAGGLYMVYFILIKTTRRIPRLWGALWLCFFMITLQMIVRGGIL</sequence>
<feature type="transmembrane region" description="Helical" evidence="1">
    <location>
        <begin position="211"/>
        <end position="229"/>
    </location>
</feature>
<organism evidence="2 3">
    <name type="scientific">Levilinea saccharolytica</name>
    <dbReference type="NCBI Taxonomy" id="229921"/>
    <lineage>
        <taxon>Bacteria</taxon>
        <taxon>Bacillati</taxon>
        <taxon>Chloroflexota</taxon>
        <taxon>Anaerolineae</taxon>
        <taxon>Anaerolineales</taxon>
        <taxon>Anaerolineaceae</taxon>
        <taxon>Levilinea</taxon>
    </lineage>
</organism>
<evidence type="ECO:0000313" key="3">
    <source>
        <dbReference type="Proteomes" id="UP000050501"/>
    </source>
</evidence>
<keyword evidence="1" id="KW-0472">Membrane</keyword>
<feature type="transmembrane region" description="Helical" evidence="1">
    <location>
        <begin position="114"/>
        <end position="137"/>
    </location>
</feature>
<dbReference type="EMBL" id="LGCM01000028">
    <property type="protein sequence ID" value="KPL84882.1"/>
    <property type="molecule type" value="Genomic_DNA"/>
</dbReference>
<feature type="transmembrane region" description="Helical" evidence="1">
    <location>
        <begin position="180"/>
        <end position="199"/>
    </location>
</feature>
<feature type="transmembrane region" description="Helical" evidence="1">
    <location>
        <begin position="90"/>
        <end position="108"/>
    </location>
</feature>
<feature type="transmembrane region" description="Helical" evidence="1">
    <location>
        <begin position="30"/>
        <end position="51"/>
    </location>
</feature>
<dbReference type="AlphaFoldDB" id="A0A0N8GQX1"/>
<keyword evidence="1" id="KW-1133">Transmembrane helix</keyword>
<feature type="transmembrane region" description="Helical" evidence="1">
    <location>
        <begin position="57"/>
        <end position="78"/>
    </location>
</feature>
<dbReference type="OrthoDB" id="166842at2"/>
<keyword evidence="1" id="KW-0812">Transmembrane</keyword>
<reference evidence="2 3" key="1">
    <citation type="submission" date="2015-07" db="EMBL/GenBank/DDBJ databases">
        <title>Genome sequence of Levilinea saccharolytica DSM 16555.</title>
        <authorList>
            <person name="Hemp J."/>
            <person name="Ward L.M."/>
            <person name="Pace L.A."/>
            <person name="Fischer W.W."/>
        </authorList>
    </citation>
    <scope>NUCLEOTIDE SEQUENCE [LARGE SCALE GENOMIC DNA]</scope>
    <source>
        <strain evidence="2 3">KIBI-1</strain>
    </source>
</reference>
<dbReference type="Proteomes" id="UP000050501">
    <property type="component" value="Unassembled WGS sequence"/>
</dbReference>
<feature type="transmembrane region" description="Helical" evidence="1">
    <location>
        <begin position="149"/>
        <end position="168"/>
    </location>
</feature>
<evidence type="ECO:0000256" key="1">
    <source>
        <dbReference type="SAM" id="Phobius"/>
    </source>
</evidence>
<evidence type="ECO:0000313" key="2">
    <source>
        <dbReference type="EMBL" id="KPL84882.1"/>
    </source>
</evidence>
<dbReference type="RefSeq" id="WP_062418767.1">
    <property type="nucleotide sequence ID" value="NZ_DF967974.1"/>
</dbReference>
<keyword evidence="3" id="KW-1185">Reference proteome</keyword>
<protein>
    <submittedName>
        <fullName evidence="2">Uncharacterized protein</fullName>
    </submittedName>
</protein>
<name>A0A0N8GQX1_9CHLR</name>
<accession>A0A0N8GQX1</accession>
<comment type="caution">
    <text evidence="2">The sequence shown here is derived from an EMBL/GenBank/DDBJ whole genome shotgun (WGS) entry which is preliminary data.</text>
</comment>